<reference evidence="3 4" key="1">
    <citation type="submission" date="2018-06" db="EMBL/GenBank/DDBJ databases">
        <title>Whole genome sequencing of a novel hydrocarbon degrading bacterial strain, PW21 isolated from oil contaminated produced water sample.</title>
        <authorList>
            <person name="Nagkirti P."/>
            <person name="Shaikh A."/>
            <person name="Gowdaman V."/>
            <person name="Engineer A.E."/>
            <person name="Dagar S."/>
            <person name="Dhakephalkar P.K."/>
        </authorList>
    </citation>
    <scope>NUCLEOTIDE SEQUENCE [LARGE SCALE GENOMIC DNA]</scope>
    <source>
        <strain evidence="3 4">PW21</strain>
    </source>
</reference>
<dbReference type="RefSeq" id="WP_111249256.1">
    <property type="nucleotide sequence ID" value="NZ_QKWH01000001.1"/>
</dbReference>
<evidence type="ECO:0000313" key="3">
    <source>
        <dbReference type="EMBL" id="PZR54890.1"/>
    </source>
</evidence>
<feature type="domain" description="DUF5709" evidence="2">
    <location>
        <begin position="88"/>
        <end position="137"/>
    </location>
</feature>
<accession>A0A2W5WUR2</accession>
<dbReference type="InterPro" id="IPR043763">
    <property type="entry name" value="DUF5709"/>
</dbReference>
<name>A0A2W5WUR2_9MICO</name>
<evidence type="ECO:0000259" key="2">
    <source>
        <dbReference type="Pfam" id="PF18970"/>
    </source>
</evidence>
<feature type="region of interest" description="Disordered" evidence="1">
    <location>
        <begin position="1"/>
        <end position="138"/>
    </location>
</feature>
<keyword evidence="4" id="KW-1185">Reference proteome</keyword>
<sequence>MTEETPATRPDPEIDAEGDTNQLSRDDTLMPGPDRYEPLDEGYSPPERDRTGRWGETQWEQEHDEPMDRRLEAEEPEVWEDGATRPDTTRAGRLVADADAEPTEDGTARDTSTYGEDVGIDGAAASAEEAAVHWTEEP</sequence>
<feature type="compositionally biased region" description="Basic and acidic residues" evidence="1">
    <location>
        <begin position="60"/>
        <end position="73"/>
    </location>
</feature>
<dbReference type="Proteomes" id="UP000248783">
    <property type="component" value="Unassembled WGS sequence"/>
</dbReference>
<evidence type="ECO:0000313" key="4">
    <source>
        <dbReference type="Proteomes" id="UP000248783"/>
    </source>
</evidence>
<dbReference type="EMBL" id="QKWH01000001">
    <property type="protein sequence ID" value="PZR54890.1"/>
    <property type="molecule type" value="Genomic_DNA"/>
</dbReference>
<evidence type="ECO:0000256" key="1">
    <source>
        <dbReference type="SAM" id="MobiDB-lite"/>
    </source>
</evidence>
<feature type="compositionally biased region" description="Basic and acidic residues" evidence="1">
    <location>
        <begin position="24"/>
        <end position="38"/>
    </location>
</feature>
<gene>
    <name evidence="3" type="ORF">DNL40_00330</name>
</gene>
<dbReference type="Pfam" id="PF18970">
    <property type="entry name" value="DUF5709"/>
    <property type="match status" value="1"/>
</dbReference>
<protein>
    <recommendedName>
        <fullName evidence="2">DUF5709 domain-containing protein</fullName>
    </recommendedName>
</protein>
<organism evidence="3 4">
    <name type="scientific">Xylanimonas oleitrophica</name>
    <dbReference type="NCBI Taxonomy" id="2607479"/>
    <lineage>
        <taxon>Bacteria</taxon>
        <taxon>Bacillati</taxon>
        <taxon>Actinomycetota</taxon>
        <taxon>Actinomycetes</taxon>
        <taxon>Micrococcales</taxon>
        <taxon>Promicromonosporaceae</taxon>
        <taxon>Xylanimonas</taxon>
    </lineage>
</organism>
<proteinExistence type="predicted"/>
<comment type="caution">
    <text evidence="3">The sequence shown here is derived from an EMBL/GenBank/DDBJ whole genome shotgun (WGS) entry which is preliminary data.</text>
</comment>
<dbReference type="AlphaFoldDB" id="A0A2W5WUR2"/>